<dbReference type="InterPro" id="IPR013087">
    <property type="entry name" value="Znf_C2H2_type"/>
</dbReference>
<organism evidence="3 4">
    <name type="scientific">Nephila pilipes</name>
    <name type="common">Giant wood spider</name>
    <name type="synonym">Nephila maculata</name>
    <dbReference type="NCBI Taxonomy" id="299642"/>
    <lineage>
        <taxon>Eukaryota</taxon>
        <taxon>Metazoa</taxon>
        <taxon>Ecdysozoa</taxon>
        <taxon>Arthropoda</taxon>
        <taxon>Chelicerata</taxon>
        <taxon>Arachnida</taxon>
        <taxon>Araneae</taxon>
        <taxon>Araneomorphae</taxon>
        <taxon>Entelegynae</taxon>
        <taxon>Araneoidea</taxon>
        <taxon>Nephilidae</taxon>
        <taxon>Nephila</taxon>
    </lineage>
</organism>
<gene>
    <name evidence="3" type="ORF">NPIL_651442</name>
</gene>
<keyword evidence="1" id="KW-0479">Metal-binding</keyword>
<sequence>MECSFCKQRYQSARELSIHTFLHTGCQEQPNPVFQMRILPQRKNRVLEKYLEDEKFDFPVVKRLKRKIPATEAEILTISSCMKCMLFQIIRNHFNILFPSKMECSLCPCNKSQMCIPTGWNVKWNAHTVNKGMNRQENCRFILTHWLSGTTSSSIPDAHFTTKEKSRVGEIFRRREIRLSYS</sequence>
<dbReference type="AlphaFoldDB" id="A0A8X6MRZ8"/>
<dbReference type="EMBL" id="BMAW01050330">
    <property type="protein sequence ID" value="GFS74752.1"/>
    <property type="molecule type" value="Genomic_DNA"/>
</dbReference>
<evidence type="ECO:0000259" key="2">
    <source>
        <dbReference type="PROSITE" id="PS50157"/>
    </source>
</evidence>
<dbReference type="GO" id="GO:0008270">
    <property type="term" value="F:zinc ion binding"/>
    <property type="evidence" value="ECO:0007669"/>
    <property type="project" value="UniProtKB-KW"/>
</dbReference>
<evidence type="ECO:0000313" key="3">
    <source>
        <dbReference type="EMBL" id="GFS74752.1"/>
    </source>
</evidence>
<dbReference type="Proteomes" id="UP000887013">
    <property type="component" value="Unassembled WGS sequence"/>
</dbReference>
<comment type="caution">
    <text evidence="3">The sequence shown here is derived from an EMBL/GenBank/DDBJ whole genome shotgun (WGS) entry which is preliminary data.</text>
</comment>
<evidence type="ECO:0000313" key="4">
    <source>
        <dbReference type="Proteomes" id="UP000887013"/>
    </source>
</evidence>
<proteinExistence type="predicted"/>
<keyword evidence="4" id="KW-1185">Reference proteome</keyword>
<keyword evidence="1" id="KW-0862">Zinc</keyword>
<evidence type="ECO:0000256" key="1">
    <source>
        <dbReference type="PROSITE-ProRule" id="PRU00042"/>
    </source>
</evidence>
<dbReference type="PROSITE" id="PS00028">
    <property type="entry name" value="ZINC_FINGER_C2H2_1"/>
    <property type="match status" value="1"/>
</dbReference>
<feature type="domain" description="C2H2-type" evidence="2">
    <location>
        <begin position="1"/>
        <end position="28"/>
    </location>
</feature>
<reference evidence="3" key="1">
    <citation type="submission" date="2020-08" db="EMBL/GenBank/DDBJ databases">
        <title>Multicomponent nature underlies the extraordinary mechanical properties of spider dragline silk.</title>
        <authorList>
            <person name="Kono N."/>
            <person name="Nakamura H."/>
            <person name="Mori M."/>
            <person name="Yoshida Y."/>
            <person name="Ohtoshi R."/>
            <person name="Malay A.D."/>
            <person name="Moran D.A.P."/>
            <person name="Tomita M."/>
            <person name="Numata K."/>
            <person name="Arakawa K."/>
        </authorList>
    </citation>
    <scope>NUCLEOTIDE SEQUENCE</scope>
</reference>
<keyword evidence="1" id="KW-0863">Zinc-finger</keyword>
<accession>A0A8X6MRZ8</accession>
<dbReference type="PROSITE" id="PS50157">
    <property type="entry name" value="ZINC_FINGER_C2H2_2"/>
    <property type="match status" value="1"/>
</dbReference>
<name>A0A8X6MRZ8_NEPPI</name>
<protein>
    <recommendedName>
        <fullName evidence="2">C2H2-type domain-containing protein</fullName>
    </recommendedName>
</protein>